<dbReference type="InterPro" id="IPR006483">
    <property type="entry name" value="CRISPR-assoc_Cas3_HD"/>
</dbReference>
<dbReference type="InterPro" id="IPR038257">
    <property type="entry name" value="CRISPR-assoc_Cas3_HD_sf"/>
</dbReference>
<dbReference type="Proteomes" id="UP000198528">
    <property type="component" value="Unassembled WGS sequence"/>
</dbReference>
<evidence type="ECO:0000256" key="7">
    <source>
        <dbReference type="ARBA" id="ARBA00022840"/>
    </source>
</evidence>
<evidence type="ECO:0000256" key="2">
    <source>
        <dbReference type="ARBA" id="ARBA00009046"/>
    </source>
</evidence>
<dbReference type="GO" id="GO:0005524">
    <property type="term" value="F:ATP binding"/>
    <property type="evidence" value="ECO:0007669"/>
    <property type="project" value="UniProtKB-KW"/>
</dbReference>
<dbReference type="STRING" id="604330.SAMN04489857_1174"/>
<dbReference type="InterPro" id="IPR041372">
    <property type="entry name" value="Cas3_C"/>
</dbReference>
<dbReference type="GO" id="GO:0016787">
    <property type="term" value="F:hydrolase activity"/>
    <property type="evidence" value="ECO:0007669"/>
    <property type="project" value="UniProtKB-KW"/>
</dbReference>
<dbReference type="PROSITE" id="PS51643">
    <property type="entry name" value="HD_CAS3"/>
    <property type="match status" value="1"/>
</dbReference>
<accession>A0A1G6NIT7</accession>
<name>A0A1G6NIT7_9ACTN</name>
<evidence type="ECO:0000313" key="12">
    <source>
        <dbReference type="Proteomes" id="UP000198528"/>
    </source>
</evidence>
<feature type="domain" description="Helicase ATP-binding" evidence="9">
    <location>
        <begin position="336"/>
        <end position="555"/>
    </location>
</feature>
<dbReference type="PANTHER" id="PTHR47963">
    <property type="entry name" value="DEAD-BOX ATP-DEPENDENT RNA HELICASE 47, MITOCHONDRIAL"/>
    <property type="match status" value="1"/>
</dbReference>
<dbReference type="PANTHER" id="PTHR47963:SF9">
    <property type="entry name" value="CRISPR-ASSOCIATED ENDONUCLEASE_HELICASE CAS3"/>
    <property type="match status" value="1"/>
</dbReference>
<dbReference type="EMBL" id="FMZL01000036">
    <property type="protein sequence ID" value="SDC67196.1"/>
    <property type="molecule type" value="Genomic_DNA"/>
</dbReference>
<keyword evidence="11" id="KW-0540">Nuclease</keyword>
<dbReference type="InterPro" id="IPR050547">
    <property type="entry name" value="DEAD_box_RNA_helicases"/>
</dbReference>
<keyword evidence="6 11" id="KW-0347">Helicase</keyword>
<dbReference type="Pfam" id="PF18019">
    <property type="entry name" value="Cas3_HD"/>
    <property type="match status" value="1"/>
</dbReference>
<dbReference type="GO" id="GO:0046872">
    <property type="term" value="F:metal ion binding"/>
    <property type="evidence" value="ECO:0007669"/>
    <property type="project" value="UniProtKB-KW"/>
</dbReference>
<dbReference type="InterPro" id="IPR054712">
    <property type="entry name" value="Cas3-like_dom"/>
</dbReference>
<dbReference type="CDD" id="cd17930">
    <property type="entry name" value="DEXHc_cas3"/>
    <property type="match status" value="1"/>
</dbReference>
<dbReference type="SMART" id="SM00490">
    <property type="entry name" value="HELICc"/>
    <property type="match status" value="1"/>
</dbReference>
<dbReference type="PROSITE" id="PS51192">
    <property type="entry name" value="HELICASE_ATP_BIND_1"/>
    <property type="match status" value="1"/>
</dbReference>
<dbReference type="SUPFAM" id="SSF52540">
    <property type="entry name" value="P-loop containing nucleoside triphosphate hydrolases"/>
    <property type="match status" value="1"/>
</dbReference>
<dbReference type="InterPro" id="IPR001650">
    <property type="entry name" value="Helicase_C-like"/>
</dbReference>
<evidence type="ECO:0000256" key="3">
    <source>
        <dbReference type="ARBA" id="ARBA00022723"/>
    </source>
</evidence>
<evidence type="ECO:0000256" key="6">
    <source>
        <dbReference type="ARBA" id="ARBA00022806"/>
    </source>
</evidence>
<dbReference type="GO" id="GO:0003723">
    <property type="term" value="F:RNA binding"/>
    <property type="evidence" value="ECO:0007669"/>
    <property type="project" value="TreeGrafter"/>
</dbReference>
<evidence type="ECO:0000256" key="8">
    <source>
        <dbReference type="ARBA" id="ARBA00023118"/>
    </source>
</evidence>
<comment type="similarity">
    <text evidence="2">In the central section; belongs to the CRISPR-associated helicase Cas3 family.</text>
</comment>
<protein>
    <submittedName>
        <fullName evidence="11">CRISPR-associated endonuclease/helicase Cas3</fullName>
    </submittedName>
</protein>
<dbReference type="CDD" id="cd09641">
    <property type="entry name" value="Cas3''_I"/>
    <property type="match status" value="1"/>
</dbReference>
<evidence type="ECO:0000256" key="1">
    <source>
        <dbReference type="ARBA" id="ARBA00006847"/>
    </source>
</evidence>
<proteinExistence type="inferred from homology"/>
<keyword evidence="8" id="KW-0051">Antiviral defense</keyword>
<dbReference type="InterPro" id="IPR027417">
    <property type="entry name" value="P-loop_NTPase"/>
</dbReference>
<dbReference type="Gene3D" id="3.40.50.300">
    <property type="entry name" value="P-loop containing nucleotide triphosphate hydrolases"/>
    <property type="match status" value="2"/>
</dbReference>
<keyword evidence="7" id="KW-0067">ATP-binding</keyword>
<dbReference type="GO" id="GO:0003724">
    <property type="term" value="F:RNA helicase activity"/>
    <property type="evidence" value="ECO:0007669"/>
    <property type="project" value="TreeGrafter"/>
</dbReference>
<sequence>MALCFRGRARGEIMTVSAGLGSLTAAARSLWGKSDYGEGERWLPLYVHLADAAGVAGRLWDCWLPKSTREIVVRAVGGDDDGGGAIARSLLVFLAGVHDVGKATPVFQAKGVPFGLRDARGIAWKPERAGFVLNRDLVGKREPTHPIAGELILERYFGRYAVPGCEAAGMRSAPSIVGAHHGNFPARSRLHDGGLDLRELGWAGEGHEAWEEAQDELVGYAARLAGIDDERLGMLARLKLDVAVESLLTGMVIISDWLASDCDLFPLFDVYDTDDGMDDATLRARLDHAWAEVRIPAPWSESRPRVEPFGEFFSHRFGLPAGVEPRPIQESAERVAWEAKDPGLLVIEAPMGEGKTEAALVAAELLAYRRGLGGVCVALPTMATTDAMFARVRGWLDRLPRDGSLEEKDIYLAHGKARLNEEFQGLVRESRRHRSLVGNGREGDAGEFASESATVSAWMYGRKKGMLSNFVVCTVDQVLMGALHMRHLSLRQLALANKVVVIDECHAYDLYMRQYLDVLLQWLGYWRVPTILLSATLPDGQREMMVESYLSGRRLPGGASASAAEGQRRMKKVPAYLRKKQKSAAPTNAAQAKASVPYVGYPQITYTDGTSALCVGAKASGRSVSTSLQMIDDSVETLVELLEDSLRDGGCAGVICDTVGRAQEAEHALAEAFGEDVVILDHSRFIDIDRMSTEEVLRSELGPTATAENGRRPQLRVVVGTQVLEQSLDIDFDLLVTDVAPVDLLLQRLGRTHRHKRGEGECERPELLRESCCYVRGIDAIDDGRPAFAKGVTNVYDVATLMESLSVLGMTTEHSGTEIMLPRDIPHLVREAYSDQAEGFVPDCWKEAYVKAQRDRNVRNSTKVERANKCLLQDLAYAKKNDWTLVNLADKISVKEDARDSDRGNRAVRDTQETIEVLLVRKLQDGEIALLPWIGNEEVAEGSVLPTDWEPSREESVLLAECAVRLPLSICPTDKLDSCIEELERGCVNYVRCWQESPWLAGRLLLPMEGVGTGVFECEFLGKRLRYTRRGGLATVQDSLTSD</sequence>
<evidence type="ECO:0000256" key="4">
    <source>
        <dbReference type="ARBA" id="ARBA00022741"/>
    </source>
</evidence>
<dbReference type="GO" id="GO:0004519">
    <property type="term" value="F:endonuclease activity"/>
    <property type="evidence" value="ECO:0007669"/>
    <property type="project" value="UniProtKB-KW"/>
</dbReference>
<evidence type="ECO:0000259" key="10">
    <source>
        <dbReference type="PROSITE" id="PS51643"/>
    </source>
</evidence>
<evidence type="ECO:0000256" key="5">
    <source>
        <dbReference type="ARBA" id="ARBA00022801"/>
    </source>
</evidence>
<dbReference type="NCBIfam" id="TIGR01596">
    <property type="entry name" value="cas3_HD"/>
    <property type="match status" value="1"/>
</dbReference>
<reference evidence="12" key="1">
    <citation type="submission" date="2016-10" db="EMBL/GenBank/DDBJ databases">
        <authorList>
            <person name="Varghese N."/>
            <person name="Submissions S."/>
        </authorList>
    </citation>
    <scope>NUCLEOTIDE SEQUENCE [LARGE SCALE GENOMIC DNA]</scope>
    <source>
        <strain evidence="12">DSM 22619</strain>
    </source>
</reference>
<organism evidence="11 12">
    <name type="scientific">Parafannyhessea umbonata</name>
    <dbReference type="NCBI Taxonomy" id="604330"/>
    <lineage>
        <taxon>Bacteria</taxon>
        <taxon>Bacillati</taxon>
        <taxon>Actinomycetota</taxon>
        <taxon>Coriobacteriia</taxon>
        <taxon>Coriobacteriales</taxon>
        <taxon>Atopobiaceae</taxon>
        <taxon>Parafannyhessea</taxon>
    </lineage>
</organism>
<keyword evidence="11" id="KW-0255">Endonuclease</keyword>
<dbReference type="Pfam" id="PF22590">
    <property type="entry name" value="Cas3-like_C_2"/>
    <property type="match status" value="1"/>
</dbReference>
<feature type="domain" description="HD Cas3-type" evidence="10">
    <location>
        <begin position="38"/>
        <end position="258"/>
    </location>
</feature>
<evidence type="ECO:0000259" key="9">
    <source>
        <dbReference type="PROSITE" id="PS51192"/>
    </source>
</evidence>
<keyword evidence="4" id="KW-0547">Nucleotide-binding</keyword>
<dbReference type="Gene3D" id="1.10.3210.30">
    <property type="match status" value="1"/>
</dbReference>
<dbReference type="SMART" id="SM00487">
    <property type="entry name" value="DEXDc"/>
    <property type="match status" value="1"/>
</dbReference>
<keyword evidence="3" id="KW-0479">Metal-binding</keyword>
<dbReference type="Pfam" id="PF18395">
    <property type="entry name" value="Cas3_C"/>
    <property type="match status" value="1"/>
</dbReference>
<gene>
    <name evidence="11" type="ORF">SAMN04487824_1368</name>
</gene>
<keyword evidence="5" id="KW-0378">Hydrolase</keyword>
<dbReference type="InterPro" id="IPR014001">
    <property type="entry name" value="Helicase_ATP-bd"/>
</dbReference>
<comment type="similarity">
    <text evidence="1">In the N-terminal section; belongs to the CRISPR-associated nuclease Cas3-HD family.</text>
</comment>
<dbReference type="GO" id="GO:0051607">
    <property type="term" value="P:defense response to virus"/>
    <property type="evidence" value="ECO:0007669"/>
    <property type="project" value="UniProtKB-KW"/>
</dbReference>
<evidence type="ECO:0000313" key="11">
    <source>
        <dbReference type="EMBL" id="SDC67196.1"/>
    </source>
</evidence>
<keyword evidence="12" id="KW-1185">Reference proteome</keyword>
<dbReference type="AlphaFoldDB" id="A0A1G6NIT7"/>